<organism evidence="2 3">
    <name type="scientific">Boletus edulis BED1</name>
    <dbReference type="NCBI Taxonomy" id="1328754"/>
    <lineage>
        <taxon>Eukaryota</taxon>
        <taxon>Fungi</taxon>
        <taxon>Dikarya</taxon>
        <taxon>Basidiomycota</taxon>
        <taxon>Agaricomycotina</taxon>
        <taxon>Agaricomycetes</taxon>
        <taxon>Agaricomycetidae</taxon>
        <taxon>Boletales</taxon>
        <taxon>Boletineae</taxon>
        <taxon>Boletaceae</taxon>
        <taxon>Boletoideae</taxon>
        <taxon>Boletus</taxon>
    </lineage>
</organism>
<name>A0AAD4GEQ6_BOLED</name>
<evidence type="ECO:0000313" key="3">
    <source>
        <dbReference type="Proteomes" id="UP001194468"/>
    </source>
</evidence>
<keyword evidence="3" id="KW-1185">Reference proteome</keyword>
<protein>
    <submittedName>
        <fullName evidence="2">Uncharacterized protein</fullName>
    </submittedName>
</protein>
<sequence length="136" mass="14961">MHPPLHHSRPRQWTVLCARFLGFFFNSPRLLEAHGPAIEDGLSSRGEHLLIPTIQGPSQLSRTVSTSDGVYPMFLGLFPQRPSFTIGNHPRDPSGSRPSSAHSVNVDFSTHSDDAIDVWRRSPQISIPAAGCLVRA</sequence>
<feature type="compositionally biased region" description="Polar residues" evidence="1">
    <location>
        <begin position="96"/>
        <end position="106"/>
    </location>
</feature>
<dbReference type="EMBL" id="WHUW01000016">
    <property type="protein sequence ID" value="KAF8438668.1"/>
    <property type="molecule type" value="Genomic_DNA"/>
</dbReference>
<dbReference type="Proteomes" id="UP001194468">
    <property type="component" value="Unassembled WGS sequence"/>
</dbReference>
<accession>A0AAD4GEQ6</accession>
<proteinExistence type="predicted"/>
<dbReference type="AlphaFoldDB" id="A0AAD4GEQ6"/>
<evidence type="ECO:0000256" key="1">
    <source>
        <dbReference type="SAM" id="MobiDB-lite"/>
    </source>
</evidence>
<reference evidence="2" key="2">
    <citation type="journal article" date="2020" name="Nat. Commun.">
        <title>Large-scale genome sequencing of mycorrhizal fungi provides insights into the early evolution of symbiotic traits.</title>
        <authorList>
            <person name="Miyauchi S."/>
            <person name="Kiss E."/>
            <person name="Kuo A."/>
            <person name="Drula E."/>
            <person name="Kohler A."/>
            <person name="Sanchez-Garcia M."/>
            <person name="Morin E."/>
            <person name="Andreopoulos B."/>
            <person name="Barry K.W."/>
            <person name="Bonito G."/>
            <person name="Buee M."/>
            <person name="Carver A."/>
            <person name="Chen C."/>
            <person name="Cichocki N."/>
            <person name="Clum A."/>
            <person name="Culley D."/>
            <person name="Crous P.W."/>
            <person name="Fauchery L."/>
            <person name="Girlanda M."/>
            <person name="Hayes R.D."/>
            <person name="Keri Z."/>
            <person name="LaButti K."/>
            <person name="Lipzen A."/>
            <person name="Lombard V."/>
            <person name="Magnuson J."/>
            <person name="Maillard F."/>
            <person name="Murat C."/>
            <person name="Nolan M."/>
            <person name="Ohm R.A."/>
            <person name="Pangilinan J."/>
            <person name="Pereira M.F."/>
            <person name="Perotto S."/>
            <person name="Peter M."/>
            <person name="Pfister S."/>
            <person name="Riley R."/>
            <person name="Sitrit Y."/>
            <person name="Stielow J.B."/>
            <person name="Szollosi G."/>
            <person name="Zifcakova L."/>
            <person name="Stursova M."/>
            <person name="Spatafora J.W."/>
            <person name="Tedersoo L."/>
            <person name="Vaario L.M."/>
            <person name="Yamada A."/>
            <person name="Yan M."/>
            <person name="Wang P."/>
            <person name="Xu J."/>
            <person name="Bruns T."/>
            <person name="Baldrian P."/>
            <person name="Vilgalys R."/>
            <person name="Dunand C."/>
            <person name="Henrissat B."/>
            <person name="Grigoriev I.V."/>
            <person name="Hibbett D."/>
            <person name="Nagy L.G."/>
            <person name="Martin F.M."/>
        </authorList>
    </citation>
    <scope>NUCLEOTIDE SEQUENCE</scope>
    <source>
        <strain evidence="2">BED1</strain>
    </source>
</reference>
<reference evidence="2" key="1">
    <citation type="submission" date="2019-10" db="EMBL/GenBank/DDBJ databases">
        <authorList>
            <consortium name="DOE Joint Genome Institute"/>
            <person name="Kuo A."/>
            <person name="Miyauchi S."/>
            <person name="Kiss E."/>
            <person name="Drula E."/>
            <person name="Kohler A."/>
            <person name="Sanchez-Garcia M."/>
            <person name="Andreopoulos B."/>
            <person name="Barry K.W."/>
            <person name="Bonito G."/>
            <person name="Buee M."/>
            <person name="Carver A."/>
            <person name="Chen C."/>
            <person name="Cichocki N."/>
            <person name="Clum A."/>
            <person name="Culley D."/>
            <person name="Crous P.W."/>
            <person name="Fauchery L."/>
            <person name="Girlanda M."/>
            <person name="Hayes R."/>
            <person name="Keri Z."/>
            <person name="LaButti K."/>
            <person name="Lipzen A."/>
            <person name="Lombard V."/>
            <person name="Magnuson J."/>
            <person name="Maillard F."/>
            <person name="Morin E."/>
            <person name="Murat C."/>
            <person name="Nolan M."/>
            <person name="Ohm R."/>
            <person name="Pangilinan J."/>
            <person name="Pereira M."/>
            <person name="Perotto S."/>
            <person name="Peter M."/>
            <person name="Riley R."/>
            <person name="Sitrit Y."/>
            <person name="Stielow B."/>
            <person name="Szollosi G."/>
            <person name="Zifcakova L."/>
            <person name="Stursova M."/>
            <person name="Spatafora J.W."/>
            <person name="Tedersoo L."/>
            <person name="Vaario L.-M."/>
            <person name="Yamada A."/>
            <person name="Yan M."/>
            <person name="Wang P."/>
            <person name="Xu J."/>
            <person name="Bruns T."/>
            <person name="Baldrian P."/>
            <person name="Vilgalys R."/>
            <person name="Henrissat B."/>
            <person name="Grigoriev I.V."/>
            <person name="Hibbett D."/>
            <person name="Nagy L.G."/>
            <person name="Martin F.M."/>
        </authorList>
    </citation>
    <scope>NUCLEOTIDE SEQUENCE</scope>
    <source>
        <strain evidence="2">BED1</strain>
    </source>
</reference>
<feature type="region of interest" description="Disordered" evidence="1">
    <location>
        <begin position="85"/>
        <end position="106"/>
    </location>
</feature>
<gene>
    <name evidence="2" type="ORF">L210DRAFT_3646915</name>
</gene>
<evidence type="ECO:0000313" key="2">
    <source>
        <dbReference type="EMBL" id="KAF8438668.1"/>
    </source>
</evidence>
<comment type="caution">
    <text evidence="2">The sequence shown here is derived from an EMBL/GenBank/DDBJ whole genome shotgun (WGS) entry which is preliminary data.</text>
</comment>